<evidence type="ECO:0000313" key="2">
    <source>
        <dbReference type="EMBL" id="SFU63427.1"/>
    </source>
</evidence>
<reference evidence="3" key="1">
    <citation type="submission" date="2016-10" db="EMBL/GenBank/DDBJ databases">
        <authorList>
            <person name="Varghese N."/>
        </authorList>
    </citation>
    <scope>NUCLEOTIDE SEQUENCE [LARGE SCALE GENOMIC DNA]</scope>
    <source>
        <strain evidence="3">DSM 17980</strain>
    </source>
</reference>
<dbReference type="PIRSF" id="PIRSF029347">
    <property type="entry name" value="RecF"/>
    <property type="match status" value="1"/>
</dbReference>
<dbReference type="EMBL" id="FPBV01000005">
    <property type="protein sequence ID" value="SFU63427.1"/>
    <property type="molecule type" value="Genomic_DNA"/>
</dbReference>
<dbReference type="GO" id="GO:0016887">
    <property type="term" value="F:ATP hydrolysis activity"/>
    <property type="evidence" value="ECO:0007669"/>
    <property type="project" value="InterPro"/>
</dbReference>
<dbReference type="GO" id="GO:0005524">
    <property type="term" value="F:ATP binding"/>
    <property type="evidence" value="ECO:0007669"/>
    <property type="project" value="InterPro"/>
</dbReference>
<dbReference type="GO" id="GO:0000731">
    <property type="term" value="P:DNA synthesis involved in DNA repair"/>
    <property type="evidence" value="ECO:0007669"/>
    <property type="project" value="TreeGrafter"/>
</dbReference>
<evidence type="ECO:0000313" key="3">
    <source>
        <dbReference type="Proteomes" id="UP000183508"/>
    </source>
</evidence>
<name>A0A1I7HRV7_9BACL</name>
<evidence type="ECO:0000259" key="1">
    <source>
        <dbReference type="Pfam" id="PF13304"/>
    </source>
</evidence>
<dbReference type="STRING" id="392015.SAMN05421543_10568"/>
<dbReference type="RefSeq" id="WP_074950589.1">
    <property type="nucleotide sequence ID" value="NZ_FPBV01000005.1"/>
</dbReference>
<accession>A0A1I7HRV7</accession>
<dbReference type="Gene3D" id="3.40.50.300">
    <property type="entry name" value="P-loop containing nucleotide triphosphate hydrolases"/>
    <property type="match status" value="1"/>
</dbReference>
<dbReference type="InterPro" id="IPR014555">
    <property type="entry name" value="RecF-like"/>
</dbReference>
<gene>
    <name evidence="2" type="ORF">SAMN05421543_10568</name>
</gene>
<dbReference type="Proteomes" id="UP000183508">
    <property type="component" value="Unassembled WGS sequence"/>
</dbReference>
<dbReference type="SUPFAM" id="SSF52540">
    <property type="entry name" value="P-loop containing nucleoside triphosphate hydrolases"/>
    <property type="match status" value="1"/>
</dbReference>
<dbReference type="GO" id="GO:0006302">
    <property type="term" value="P:double-strand break repair"/>
    <property type="evidence" value="ECO:0007669"/>
    <property type="project" value="TreeGrafter"/>
</dbReference>
<dbReference type="PANTHER" id="PTHR32182:SF22">
    <property type="entry name" value="ATP-DEPENDENT ENDONUCLEASE, OLD FAMILY-RELATED"/>
    <property type="match status" value="1"/>
</dbReference>
<sequence>MFTELHVRNWKNFQQIHVRNLGARIFCVGPNASGKSNLLDVFRFLHDLCRTGGGFQSAVLNRGGVSKVRCLSARRHSDIEIDVRMDLKGVQWEYFLSFNQNNNQIPVIRHERVWRDGEMLLDRPTETDLEDPVQLTQTQLEQLTANRAFRDVANFLDSIEYLHIVPQLVREPERSVGRVQDPFGGDFLEQVAKTHQRNRDMRFRRIETALKVAVPQLEELKLDRDAKGTPHLFGRYVHWRKNAGWQTEDQFSDGTLRLLGLLWAMQRGSGPLLLEEPELSLHPAVIQRLPQMFAHVVRQRRQVIISTHSPDLLSDTGIRPEEVLVLEPSPEGTTVTHGSEDEAIRILVDSGATVADAVLPRTKPKHVEQISLFGADLP</sequence>
<dbReference type="InterPro" id="IPR027417">
    <property type="entry name" value="P-loop_NTPase"/>
</dbReference>
<dbReference type="InterPro" id="IPR003959">
    <property type="entry name" value="ATPase_AAA_core"/>
</dbReference>
<dbReference type="AlphaFoldDB" id="A0A1I7HRV7"/>
<keyword evidence="3" id="KW-1185">Reference proteome</keyword>
<proteinExistence type="predicted"/>
<dbReference type="Pfam" id="PF13304">
    <property type="entry name" value="AAA_21"/>
    <property type="match status" value="1"/>
</dbReference>
<feature type="domain" description="ATPase AAA-type core" evidence="1">
    <location>
        <begin position="28"/>
        <end position="314"/>
    </location>
</feature>
<dbReference type="OrthoDB" id="308933at2"/>
<protein>
    <submittedName>
        <fullName evidence="2">Predicted ATPase</fullName>
    </submittedName>
</protein>
<organism evidence="2 3">
    <name type="scientific">Alicyclobacillus macrosporangiidus</name>
    <dbReference type="NCBI Taxonomy" id="392015"/>
    <lineage>
        <taxon>Bacteria</taxon>
        <taxon>Bacillati</taxon>
        <taxon>Bacillota</taxon>
        <taxon>Bacilli</taxon>
        <taxon>Bacillales</taxon>
        <taxon>Alicyclobacillaceae</taxon>
        <taxon>Alicyclobacillus</taxon>
    </lineage>
</organism>
<dbReference type="PANTHER" id="PTHR32182">
    <property type="entry name" value="DNA REPLICATION AND REPAIR PROTEIN RECF"/>
    <property type="match status" value="1"/>
</dbReference>